<feature type="compositionally biased region" description="Polar residues" evidence="1">
    <location>
        <begin position="116"/>
        <end position="139"/>
    </location>
</feature>
<feature type="domain" description="NTF2-like" evidence="3">
    <location>
        <begin position="265"/>
        <end position="391"/>
    </location>
</feature>
<evidence type="ECO:0000256" key="1">
    <source>
        <dbReference type="SAM" id="MobiDB-lite"/>
    </source>
</evidence>
<protein>
    <recommendedName>
        <fullName evidence="3">NTF2-like domain-containing protein</fullName>
    </recommendedName>
</protein>
<gene>
    <name evidence="4" type="ORF">CLAFUR5_08104</name>
</gene>
<organism evidence="4 5">
    <name type="scientific">Passalora fulva</name>
    <name type="common">Tomato leaf mold</name>
    <name type="synonym">Cladosporium fulvum</name>
    <dbReference type="NCBI Taxonomy" id="5499"/>
    <lineage>
        <taxon>Eukaryota</taxon>
        <taxon>Fungi</taxon>
        <taxon>Dikarya</taxon>
        <taxon>Ascomycota</taxon>
        <taxon>Pezizomycotina</taxon>
        <taxon>Dothideomycetes</taxon>
        <taxon>Dothideomycetidae</taxon>
        <taxon>Mycosphaerellales</taxon>
        <taxon>Mycosphaerellaceae</taxon>
        <taxon>Fulvia</taxon>
    </lineage>
</organism>
<evidence type="ECO:0000256" key="2">
    <source>
        <dbReference type="SAM" id="SignalP"/>
    </source>
</evidence>
<reference evidence="4" key="2">
    <citation type="journal article" date="2022" name="Microb. Genom.">
        <title>A chromosome-scale genome assembly of the tomato pathogen Cladosporium fulvum reveals a compartmentalized genome architecture and the presence of a dispensable chromosome.</title>
        <authorList>
            <person name="Zaccaron A.Z."/>
            <person name="Chen L.H."/>
            <person name="Samaras A."/>
            <person name="Stergiopoulos I."/>
        </authorList>
    </citation>
    <scope>NUCLEOTIDE SEQUENCE</scope>
    <source>
        <strain evidence="4">Race5_Kim</strain>
    </source>
</reference>
<feature type="compositionally biased region" description="Acidic residues" evidence="1">
    <location>
        <begin position="510"/>
        <end position="531"/>
    </location>
</feature>
<feature type="region of interest" description="Disordered" evidence="1">
    <location>
        <begin position="477"/>
        <end position="601"/>
    </location>
</feature>
<proteinExistence type="predicted"/>
<dbReference type="InterPro" id="IPR058645">
    <property type="entry name" value="NTF2-like_dom_7"/>
</dbReference>
<keyword evidence="5" id="KW-1185">Reference proteome</keyword>
<feature type="compositionally biased region" description="Polar residues" evidence="1">
    <location>
        <begin position="80"/>
        <end position="107"/>
    </location>
</feature>
<feature type="compositionally biased region" description="Polar residues" evidence="1">
    <location>
        <begin position="246"/>
        <end position="264"/>
    </location>
</feature>
<feature type="region of interest" description="Disordered" evidence="1">
    <location>
        <begin position="393"/>
        <end position="451"/>
    </location>
</feature>
<dbReference type="RefSeq" id="XP_047759945.1">
    <property type="nucleotide sequence ID" value="XM_047907252.1"/>
</dbReference>
<feature type="signal peptide" evidence="2">
    <location>
        <begin position="1"/>
        <end position="18"/>
    </location>
</feature>
<feature type="region of interest" description="Disordered" evidence="1">
    <location>
        <begin position="19"/>
        <end position="264"/>
    </location>
</feature>
<reference evidence="4" key="1">
    <citation type="submission" date="2021-12" db="EMBL/GenBank/DDBJ databases">
        <authorList>
            <person name="Zaccaron A."/>
            <person name="Stergiopoulos I."/>
        </authorList>
    </citation>
    <scope>NUCLEOTIDE SEQUENCE</scope>
    <source>
        <strain evidence="4">Race5_Kim</strain>
    </source>
</reference>
<accession>A0A9Q8LE65</accession>
<keyword evidence="2" id="KW-0732">Signal</keyword>
<feature type="compositionally biased region" description="Acidic residues" evidence="1">
    <location>
        <begin position="150"/>
        <end position="191"/>
    </location>
</feature>
<dbReference type="KEGG" id="ffu:CLAFUR5_08104"/>
<dbReference type="Pfam" id="PF26534">
    <property type="entry name" value="NTF2_7"/>
    <property type="match status" value="1"/>
</dbReference>
<dbReference type="EMBL" id="CP090165">
    <property type="protein sequence ID" value="UJO15579.1"/>
    <property type="molecule type" value="Genomic_DNA"/>
</dbReference>
<evidence type="ECO:0000313" key="4">
    <source>
        <dbReference type="EMBL" id="UJO15579.1"/>
    </source>
</evidence>
<feature type="chain" id="PRO_5040253222" description="NTF2-like domain-containing protein" evidence="2">
    <location>
        <begin position="19"/>
        <end position="666"/>
    </location>
</feature>
<feature type="compositionally biased region" description="Low complexity" evidence="1">
    <location>
        <begin position="411"/>
        <end position="449"/>
    </location>
</feature>
<name>A0A9Q8LE65_PASFU</name>
<dbReference type="Proteomes" id="UP000756132">
    <property type="component" value="Chromosome 3"/>
</dbReference>
<evidence type="ECO:0000259" key="3">
    <source>
        <dbReference type="Pfam" id="PF26534"/>
    </source>
</evidence>
<dbReference type="GeneID" id="71987982"/>
<evidence type="ECO:0000313" key="5">
    <source>
        <dbReference type="Proteomes" id="UP000756132"/>
    </source>
</evidence>
<dbReference type="AlphaFoldDB" id="A0A9Q8LE65"/>
<feature type="compositionally biased region" description="Gly residues" evidence="1">
    <location>
        <begin position="235"/>
        <end position="245"/>
    </location>
</feature>
<feature type="compositionally biased region" description="Polar residues" evidence="1">
    <location>
        <begin position="194"/>
        <end position="215"/>
    </location>
</feature>
<feature type="compositionally biased region" description="Low complexity" evidence="1">
    <location>
        <begin position="44"/>
        <end position="56"/>
    </location>
</feature>
<feature type="compositionally biased region" description="Polar residues" evidence="1">
    <location>
        <begin position="548"/>
        <end position="560"/>
    </location>
</feature>
<dbReference type="OrthoDB" id="5596743at2759"/>
<sequence>MKTCTLFSVIALASAVAALPQQAPRPPSYAQTDEDTNGNIENSPQRQQRPQPYQKQHNGAPNFSGDPKQNENEVDAVSGNRGSNNRPRPQSYGSTNNVNVDSNGRPSQQDEEDEISPQQNRRPQDSTNNMRPQKGNNRQRLGPANNGIMPEEDDQESEDEDQPEDEEDPQQPEDEEDQDEEDDEEQPEDENENHFSPQQNSNNRQRPGQSTSNNGIRPGGIGAHSGNYPQSRPGPIGGIGPGGIGSPQSNNNFGPASNPSQIGGQCVSRQEVNQFVRRFIGVLNRQGSDIGDAQATAEQIIAEDYIGISSSINTLEGEGDNGDTDSIAAESKQEWIDGMFNAPPFRGIQTLKVLVFCDQVVWYWNFASVGSGQFPVKGFNLFTLRRGGAQGSFQSQSQFSAGGSGSGSIGAGSSQLQGGASVQGSGSGSSSSHIRPSGLSGPGPASGVPTGNTIQAIKLETEFDSLANALDTGFQCTDRDGNDFQTSGGQGGPMGGMANFQNNRPQDQDQSQDEDDEDQLQPEDEDSEDSDLFQQKDVGTDRFGDIPPQSSRQGTNNVQFLQGGGGARLSTSQRQGSGSGSGNGRNFNAGTDSNDFDQALGAGINNQFDTASRGQFGPGGGGRLNANLNANSLAGEANGGTLDEARVQAQGRVGGGGGGSTGGGDF</sequence>